<proteinExistence type="inferred from homology"/>
<dbReference type="EMBL" id="BJTZ01000013">
    <property type="protein sequence ID" value="GEK14223.1"/>
    <property type="molecule type" value="Genomic_DNA"/>
</dbReference>
<dbReference type="PANTHER" id="PTHR30469:SF20">
    <property type="entry name" value="EFFLUX RND TRANSPORTER PERIPLASMIC ADAPTOR SUBUNIT"/>
    <property type="match status" value="1"/>
</dbReference>
<dbReference type="AlphaFoldDB" id="A0A510UHW0"/>
<dbReference type="InterPro" id="IPR058625">
    <property type="entry name" value="MdtA-like_BSH"/>
</dbReference>
<dbReference type="GO" id="GO:0015562">
    <property type="term" value="F:efflux transmembrane transporter activity"/>
    <property type="evidence" value="ECO:0007669"/>
    <property type="project" value="TreeGrafter"/>
</dbReference>
<dbReference type="Gene3D" id="1.10.287.470">
    <property type="entry name" value="Helix hairpin bin"/>
    <property type="match status" value="1"/>
</dbReference>
<feature type="domain" description="Multidrug resistance protein MdtA-like barrel-sandwich hybrid" evidence="3">
    <location>
        <begin position="62"/>
        <end position="182"/>
    </location>
</feature>
<comment type="caution">
    <text evidence="4">The sequence shown here is derived from an EMBL/GenBank/DDBJ whole genome shotgun (WGS) entry which is preliminary data.</text>
</comment>
<dbReference type="InterPro" id="IPR006143">
    <property type="entry name" value="RND_pump_MFP"/>
</dbReference>
<dbReference type="RefSeq" id="WP_146864513.1">
    <property type="nucleotide sequence ID" value="NZ_BJTZ01000013.1"/>
</dbReference>
<dbReference type="Gene3D" id="2.40.420.20">
    <property type="match status" value="1"/>
</dbReference>
<comment type="similarity">
    <text evidence="1">Belongs to the membrane fusion protein (MFP) (TC 8.A.1) family.</text>
</comment>
<reference evidence="4 5" key="1">
    <citation type="submission" date="2019-07" db="EMBL/GenBank/DDBJ databases">
        <title>Whole genome shotgun sequence of Aliivibrio fischeri NBRC 101058.</title>
        <authorList>
            <person name="Hosoyama A."/>
            <person name="Uohara A."/>
            <person name="Ohji S."/>
            <person name="Ichikawa N."/>
        </authorList>
    </citation>
    <scope>NUCLEOTIDE SEQUENCE [LARGE SCALE GENOMIC DNA]</scope>
    <source>
        <strain evidence="4 5">NBRC 101058</strain>
    </source>
</reference>
<sequence>MPRIRSSRILLYFSVLLMSTGCSIEDSPLIGDTPRPVRLTEVQTVGHQDIRRFPAQVSASKEVELAFRVGGEVVEFNLKPSQRVTKGEVIARLDQRDFKTEVALKKSEFDLVKRELDRATQMMKKNLLAQAEFDSIKARLEVAQGALQLAQDRLKDTVITAPYGGRIATTHIENHQQVQAHQGIVLLQDHEMIDVTIQLPENVLSQMDTKRIDPSYQPLATFNGSSVSYPVTYKQHKTQATAGTQSYEVTFTLVAPKDNHTVYPGMGATLHLDIDKIIADKQGAQRFVVPASAILDNDLIGQPQVWVFQNGLVSPLDITIQGVSARGAIVSGDLSQNSYVVSAGVSQLSEGMRVTPIVRERGL</sequence>
<dbReference type="SUPFAM" id="SSF111369">
    <property type="entry name" value="HlyD-like secretion proteins"/>
    <property type="match status" value="1"/>
</dbReference>
<feature type="chain" id="PRO_5022054023" evidence="2">
    <location>
        <begin position="25"/>
        <end position="363"/>
    </location>
</feature>
<dbReference type="PANTHER" id="PTHR30469">
    <property type="entry name" value="MULTIDRUG RESISTANCE PROTEIN MDTA"/>
    <property type="match status" value="1"/>
</dbReference>
<evidence type="ECO:0000313" key="5">
    <source>
        <dbReference type="Proteomes" id="UP000321787"/>
    </source>
</evidence>
<evidence type="ECO:0000256" key="2">
    <source>
        <dbReference type="SAM" id="SignalP"/>
    </source>
</evidence>
<evidence type="ECO:0000313" key="4">
    <source>
        <dbReference type="EMBL" id="GEK14223.1"/>
    </source>
</evidence>
<dbReference type="NCBIfam" id="TIGR01730">
    <property type="entry name" value="RND_mfp"/>
    <property type="match status" value="1"/>
</dbReference>
<keyword evidence="2" id="KW-0732">Signal</keyword>
<protein>
    <submittedName>
        <fullName evidence="4">Multidrug resistance protein</fullName>
    </submittedName>
</protein>
<dbReference type="Gene3D" id="2.40.30.170">
    <property type="match status" value="1"/>
</dbReference>
<evidence type="ECO:0000259" key="3">
    <source>
        <dbReference type="Pfam" id="PF25917"/>
    </source>
</evidence>
<dbReference type="Gene3D" id="2.40.50.100">
    <property type="match status" value="1"/>
</dbReference>
<dbReference type="Proteomes" id="UP000321787">
    <property type="component" value="Unassembled WGS sequence"/>
</dbReference>
<dbReference type="GO" id="GO:1990281">
    <property type="term" value="C:efflux pump complex"/>
    <property type="evidence" value="ECO:0007669"/>
    <property type="project" value="TreeGrafter"/>
</dbReference>
<organism evidence="4 5">
    <name type="scientific">Aliivibrio fischeri</name>
    <name type="common">Vibrio fischeri</name>
    <dbReference type="NCBI Taxonomy" id="668"/>
    <lineage>
        <taxon>Bacteria</taxon>
        <taxon>Pseudomonadati</taxon>
        <taxon>Pseudomonadota</taxon>
        <taxon>Gammaproteobacteria</taxon>
        <taxon>Vibrionales</taxon>
        <taxon>Vibrionaceae</taxon>
        <taxon>Aliivibrio</taxon>
    </lineage>
</organism>
<feature type="signal peptide" evidence="2">
    <location>
        <begin position="1"/>
        <end position="24"/>
    </location>
</feature>
<dbReference type="Pfam" id="PF25917">
    <property type="entry name" value="BSH_RND"/>
    <property type="match status" value="1"/>
</dbReference>
<name>A0A510UHW0_ALIFS</name>
<gene>
    <name evidence="4" type="ORF">AFI02nite_22590</name>
</gene>
<dbReference type="PROSITE" id="PS51257">
    <property type="entry name" value="PROKAR_LIPOPROTEIN"/>
    <property type="match status" value="1"/>
</dbReference>
<accession>A0A510UHW0</accession>
<evidence type="ECO:0000256" key="1">
    <source>
        <dbReference type="ARBA" id="ARBA00009477"/>
    </source>
</evidence>